<evidence type="ECO:0000256" key="6">
    <source>
        <dbReference type="ARBA" id="ARBA00023239"/>
    </source>
</evidence>
<dbReference type="InterPro" id="IPR002028">
    <property type="entry name" value="Trp_synthase_suA"/>
</dbReference>
<evidence type="ECO:0000313" key="11">
    <source>
        <dbReference type="Proteomes" id="UP000711407"/>
    </source>
</evidence>
<comment type="pathway">
    <text evidence="1 8">Amino-acid biosynthesis; L-tryptophan biosynthesis; L-tryptophan from chorismate: step 5/5.</text>
</comment>
<proteinExistence type="inferred from homology"/>
<dbReference type="PANTHER" id="PTHR43406">
    <property type="entry name" value="TRYPTOPHAN SYNTHASE, ALPHA CHAIN"/>
    <property type="match status" value="1"/>
</dbReference>
<evidence type="ECO:0000256" key="5">
    <source>
        <dbReference type="ARBA" id="ARBA00023141"/>
    </source>
</evidence>
<evidence type="ECO:0000256" key="4">
    <source>
        <dbReference type="ARBA" id="ARBA00022822"/>
    </source>
</evidence>
<dbReference type="GO" id="GO:0005829">
    <property type="term" value="C:cytosol"/>
    <property type="evidence" value="ECO:0007669"/>
    <property type="project" value="TreeGrafter"/>
</dbReference>
<dbReference type="AlphaFoldDB" id="A0A4Q0UB39"/>
<evidence type="ECO:0000256" key="9">
    <source>
        <dbReference type="RuleBase" id="RU003662"/>
    </source>
</evidence>
<dbReference type="PROSITE" id="PS00167">
    <property type="entry name" value="TRP_SYNTHASE_ALPHA"/>
    <property type="match status" value="1"/>
</dbReference>
<dbReference type="SUPFAM" id="SSF51366">
    <property type="entry name" value="Ribulose-phoshate binding barrel"/>
    <property type="match status" value="1"/>
</dbReference>
<evidence type="ECO:0000256" key="3">
    <source>
        <dbReference type="ARBA" id="ARBA00022605"/>
    </source>
</evidence>
<keyword evidence="4 8" id="KW-0822">Tryptophan biosynthesis</keyword>
<keyword evidence="3 8" id="KW-0028">Amino-acid biosynthesis</keyword>
<comment type="function">
    <text evidence="8">The alpha subunit is responsible for the aldol cleavage of indoleglycerol phosphate to indole and glyceraldehyde 3-phosphate.</text>
</comment>
<feature type="active site" description="Proton acceptor" evidence="8">
    <location>
        <position position="57"/>
    </location>
</feature>
<reference evidence="10" key="2">
    <citation type="submission" date="2021-09" db="EMBL/GenBank/DDBJ databases">
        <authorList>
            <person name="Gilroy R."/>
        </authorList>
    </citation>
    <scope>NUCLEOTIDE SEQUENCE</scope>
    <source>
        <strain evidence="10">4100</strain>
    </source>
</reference>
<protein>
    <recommendedName>
        <fullName evidence="8">Tryptophan synthase alpha chain</fullName>
        <ecNumber evidence="8">4.2.1.20</ecNumber>
    </recommendedName>
</protein>
<dbReference type="HAMAP" id="MF_00131">
    <property type="entry name" value="Trp_synth_alpha"/>
    <property type="match status" value="1"/>
</dbReference>
<comment type="subunit">
    <text evidence="2 8">Tetramer of two alpha and two beta chains.</text>
</comment>
<dbReference type="GO" id="GO:0004834">
    <property type="term" value="F:tryptophan synthase activity"/>
    <property type="evidence" value="ECO:0007669"/>
    <property type="project" value="UniProtKB-UniRule"/>
</dbReference>
<reference evidence="10" key="1">
    <citation type="journal article" date="2021" name="PeerJ">
        <title>Extensive microbial diversity within the chicken gut microbiome revealed by metagenomics and culture.</title>
        <authorList>
            <person name="Gilroy R."/>
            <person name="Ravi A."/>
            <person name="Getino M."/>
            <person name="Pursley I."/>
            <person name="Horton D.L."/>
            <person name="Alikhan N.F."/>
            <person name="Baker D."/>
            <person name="Gharbi K."/>
            <person name="Hall N."/>
            <person name="Watson M."/>
            <person name="Adriaenssens E.M."/>
            <person name="Foster-Nyarko E."/>
            <person name="Jarju S."/>
            <person name="Secka A."/>
            <person name="Antonio M."/>
            <person name="Oren A."/>
            <person name="Chaudhuri R.R."/>
            <person name="La Ragione R."/>
            <person name="Hildebrand F."/>
            <person name="Pallen M.J."/>
        </authorList>
    </citation>
    <scope>NUCLEOTIDE SEQUENCE</scope>
    <source>
        <strain evidence="10">4100</strain>
    </source>
</reference>
<keyword evidence="5 8" id="KW-0057">Aromatic amino acid biosynthesis</keyword>
<evidence type="ECO:0000256" key="1">
    <source>
        <dbReference type="ARBA" id="ARBA00004733"/>
    </source>
</evidence>
<sequence>MNRLNTLFSNKNNDILSVYFTAGFPYRDSAASIIKALDSKGVDMIEVGIPFSDPMADGKTIQNSSTIALRNGMTLALLLDQVREARQSSPDIPLVLMGYLNPIIQYGPENLFKTCKEIGIDALIIPDLPFAEYLSDYKEMCRKYDIPMIMLITPETSDERIHLIDEHCDGFIYMVSAAATTGTRDSFGDGQHAYFNRIDALQLQHPRLIGFGISNPSTFADACAHSSGAIIGSKFIKCLEAHPDSPDKAVDELLCAIGKRQNE</sequence>
<organism evidence="10 11">
    <name type="scientific">Candidatus Amulumruptor caecigallinarius</name>
    <dbReference type="NCBI Taxonomy" id="2109911"/>
    <lineage>
        <taxon>Bacteria</taxon>
        <taxon>Pseudomonadati</taxon>
        <taxon>Bacteroidota</taxon>
        <taxon>Bacteroidia</taxon>
        <taxon>Bacteroidales</taxon>
        <taxon>Muribaculaceae</taxon>
        <taxon>Candidatus Amulumruptor</taxon>
    </lineage>
</organism>
<comment type="similarity">
    <text evidence="8 9">Belongs to the TrpA family.</text>
</comment>
<evidence type="ECO:0000256" key="8">
    <source>
        <dbReference type="HAMAP-Rule" id="MF_00131"/>
    </source>
</evidence>
<feature type="active site" description="Proton acceptor" evidence="8">
    <location>
        <position position="46"/>
    </location>
</feature>
<dbReference type="InterPro" id="IPR013785">
    <property type="entry name" value="Aldolase_TIM"/>
</dbReference>
<dbReference type="Gene3D" id="3.20.20.70">
    <property type="entry name" value="Aldolase class I"/>
    <property type="match status" value="1"/>
</dbReference>
<comment type="caution">
    <text evidence="10">The sequence shown here is derived from an EMBL/GenBank/DDBJ whole genome shotgun (WGS) entry which is preliminary data.</text>
</comment>
<dbReference type="InterPro" id="IPR011060">
    <property type="entry name" value="RibuloseP-bd_barrel"/>
</dbReference>
<dbReference type="EMBL" id="DYXT01000035">
    <property type="protein sequence ID" value="HJE39466.1"/>
    <property type="molecule type" value="Genomic_DNA"/>
</dbReference>
<dbReference type="InterPro" id="IPR018204">
    <property type="entry name" value="Trp_synthase_alpha_AS"/>
</dbReference>
<dbReference type="CDD" id="cd04724">
    <property type="entry name" value="Tryptophan_synthase_alpha"/>
    <property type="match status" value="1"/>
</dbReference>
<evidence type="ECO:0000256" key="7">
    <source>
        <dbReference type="ARBA" id="ARBA00049047"/>
    </source>
</evidence>
<accession>A0A4Q0UB39</accession>
<keyword evidence="6 8" id="KW-0456">Lyase</keyword>
<evidence type="ECO:0000256" key="2">
    <source>
        <dbReference type="ARBA" id="ARBA00011270"/>
    </source>
</evidence>
<evidence type="ECO:0000313" key="10">
    <source>
        <dbReference type="EMBL" id="HJE39466.1"/>
    </source>
</evidence>
<dbReference type="NCBIfam" id="TIGR00262">
    <property type="entry name" value="trpA"/>
    <property type="match status" value="1"/>
</dbReference>
<gene>
    <name evidence="8 10" type="primary">trpA</name>
    <name evidence="10" type="ORF">K8V47_06900</name>
</gene>
<dbReference type="EC" id="4.2.1.20" evidence="8"/>
<comment type="catalytic activity">
    <reaction evidence="7 8">
        <text>(1S,2R)-1-C-(indol-3-yl)glycerol 3-phosphate + L-serine = D-glyceraldehyde 3-phosphate + L-tryptophan + H2O</text>
        <dbReference type="Rhea" id="RHEA:10532"/>
        <dbReference type="ChEBI" id="CHEBI:15377"/>
        <dbReference type="ChEBI" id="CHEBI:33384"/>
        <dbReference type="ChEBI" id="CHEBI:57912"/>
        <dbReference type="ChEBI" id="CHEBI:58866"/>
        <dbReference type="ChEBI" id="CHEBI:59776"/>
        <dbReference type="EC" id="4.2.1.20"/>
    </reaction>
</comment>
<dbReference type="Proteomes" id="UP000711407">
    <property type="component" value="Unassembled WGS sequence"/>
</dbReference>
<dbReference type="Pfam" id="PF00290">
    <property type="entry name" value="Trp_syntA"/>
    <property type="match status" value="1"/>
</dbReference>
<name>A0A4Q0UB39_9BACT</name>
<dbReference type="PANTHER" id="PTHR43406:SF1">
    <property type="entry name" value="TRYPTOPHAN SYNTHASE ALPHA CHAIN, CHLOROPLASTIC"/>
    <property type="match status" value="1"/>
</dbReference>